<evidence type="ECO:0000313" key="8">
    <source>
        <dbReference type="Proteomes" id="UP000184420"/>
    </source>
</evidence>
<accession>A0A1M7KV44</accession>
<evidence type="ECO:0000313" key="7">
    <source>
        <dbReference type="EMBL" id="SHM69407.1"/>
    </source>
</evidence>
<dbReference type="EMBL" id="FRBL01000010">
    <property type="protein sequence ID" value="SHM69407.1"/>
    <property type="molecule type" value="Genomic_DNA"/>
</dbReference>
<dbReference type="Gene3D" id="3.40.190.100">
    <property type="entry name" value="Glycine betaine-binding periplasmic protein, domain 2"/>
    <property type="match status" value="1"/>
</dbReference>
<dbReference type="PANTHER" id="PTHR47737">
    <property type="entry name" value="GLYCINE BETAINE/PROLINE BETAINE TRANSPORT SYSTEM PERMEASE PROTEIN PROW"/>
    <property type="match status" value="1"/>
</dbReference>
<dbReference type="RefSeq" id="WP_073086102.1">
    <property type="nucleotide sequence ID" value="NZ_FRBL01000010.1"/>
</dbReference>
<dbReference type="InterPro" id="IPR007210">
    <property type="entry name" value="ABC_Gly_betaine_transp_sub-bd"/>
</dbReference>
<dbReference type="Proteomes" id="UP000184420">
    <property type="component" value="Unassembled WGS sequence"/>
</dbReference>
<dbReference type="OrthoDB" id="9787902at2"/>
<keyword evidence="4" id="KW-0472">Membrane</keyword>
<comment type="subcellular location">
    <subcellularLocation>
        <location evidence="1">Cell membrane</location>
    </subcellularLocation>
</comment>
<evidence type="ECO:0000256" key="4">
    <source>
        <dbReference type="ARBA" id="ARBA00023136"/>
    </source>
</evidence>
<evidence type="ECO:0000256" key="2">
    <source>
        <dbReference type="ARBA" id="ARBA00022448"/>
    </source>
</evidence>
<feature type="signal peptide" evidence="5">
    <location>
        <begin position="1"/>
        <end position="22"/>
    </location>
</feature>
<organism evidence="7 8">
    <name type="scientific">Chitinophaga jiangningensis</name>
    <dbReference type="NCBI Taxonomy" id="1419482"/>
    <lineage>
        <taxon>Bacteria</taxon>
        <taxon>Pseudomonadati</taxon>
        <taxon>Bacteroidota</taxon>
        <taxon>Chitinophagia</taxon>
        <taxon>Chitinophagales</taxon>
        <taxon>Chitinophagaceae</taxon>
        <taxon>Chitinophaga</taxon>
    </lineage>
</organism>
<dbReference type="CDD" id="cd13639">
    <property type="entry name" value="PBP2_OpuAC_like"/>
    <property type="match status" value="1"/>
</dbReference>
<reference evidence="7 8" key="1">
    <citation type="submission" date="2016-11" db="EMBL/GenBank/DDBJ databases">
        <authorList>
            <person name="Jaros S."/>
            <person name="Januszkiewicz K."/>
            <person name="Wedrychowicz H."/>
        </authorList>
    </citation>
    <scope>NUCLEOTIDE SEQUENCE [LARGE SCALE GENOMIC DNA]</scope>
    <source>
        <strain evidence="7 8">DSM 27406</strain>
    </source>
</reference>
<dbReference type="AlphaFoldDB" id="A0A1M7KV44"/>
<dbReference type="GO" id="GO:0031460">
    <property type="term" value="P:glycine betaine transport"/>
    <property type="evidence" value="ECO:0007669"/>
    <property type="project" value="TreeGrafter"/>
</dbReference>
<dbReference type="Pfam" id="PF04069">
    <property type="entry name" value="OpuAC"/>
    <property type="match status" value="1"/>
</dbReference>
<dbReference type="GO" id="GO:0005275">
    <property type="term" value="F:amine transmembrane transporter activity"/>
    <property type="evidence" value="ECO:0007669"/>
    <property type="project" value="TreeGrafter"/>
</dbReference>
<sequence>MNKRTILTAFFALLILGFTACQQSDSNTKKITIAYVNWSEGQAMTYLAKNLLEKKGYKVTLKNADVAPVFAAVASGDADIFMDAWMPVTHKAYMSNFGEKITVLNTIFDGARIGLVVPDYSAAKTIEDLQQMKSKFGGKIVGIDAGAGIMKSAEEAIISYGLDYQLQTSSEAAMLAVLKKNIDEKQEVVVTGWQPHLMFSQFKLRFLEDPKKAFGEPEKILTIANNEFTVTDTTAVNFFRKFKLNAEQLSSLIAAIADADWHEEEGVKNWISKNQAVIATWE</sequence>
<dbReference type="Gene3D" id="3.40.190.10">
    <property type="entry name" value="Periplasmic binding protein-like II"/>
    <property type="match status" value="1"/>
</dbReference>
<keyword evidence="8" id="KW-1185">Reference proteome</keyword>
<dbReference type="PROSITE" id="PS51257">
    <property type="entry name" value="PROKAR_LIPOPROTEIN"/>
    <property type="match status" value="1"/>
</dbReference>
<gene>
    <name evidence="7" type="ORF">SAMN05444266_11022</name>
</gene>
<keyword evidence="3" id="KW-1003">Cell membrane</keyword>
<name>A0A1M7KV44_9BACT</name>
<keyword evidence="2" id="KW-0813">Transport</keyword>
<evidence type="ECO:0000256" key="3">
    <source>
        <dbReference type="ARBA" id="ARBA00022475"/>
    </source>
</evidence>
<dbReference type="GO" id="GO:0015871">
    <property type="term" value="P:choline transport"/>
    <property type="evidence" value="ECO:0007669"/>
    <property type="project" value="TreeGrafter"/>
</dbReference>
<proteinExistence type="predicted"/>
<dbReference type="PANTHER" id="PTHR47737:SF1">
    <property type="entry name" value="GLYCINE BETAINE_PROLINE BETAINE TRANSPORT SYSTEM PERMEASE PROTEIN PROW"/>
    <property type="match status" value="1"/>
</dbReference>
<keyword evidence="5" id="KW-0732">Signal</keyword>
<dbReference type="SUPFAM" id="SSF53850">
    <property type="entry name" value="Periplasmic binding protein-like II"/>
    <property type="match status" value="1"/>
</dbReference>
<dbReference type="GO" id="GO:0043190">
    <property type="term" value="C:ATP-binding cassette (ABC) transporter complex"/>
    <property type="evidence" value="ECO:0007669"/>
    <property type="project" value="InterPro"/>
</dbReference>
<evidence type="ECO:0000256" key="5">
    <source>
        <dbReference type="SAM" id="SignalP"/>
    </source>
</evidence>
<evidence type="ECO:0000256" key="1">
    <source>
        <dbReference type="ARBA" id="ARBA00004236"/>
    </source>
</evidence>
<dbReference type="GO" id="GO:0015226">
    <property type="term" value="F:carnitine transmembrane transporter activity"/>
    <property type="evidence" value="ECO:0007669"/>
    <property type="project" value="TreeGrafter"/>
</dbReference>
<protein>
    <submittedName>
        <fullName evidence="7">Glycine betaine/proline transport system substrate-binding protein</fullName>
    </submittedName>
</protein>
<feature type="domain" description="ABC-type glycine betaine transport system substrate-binding" evidence="6">
    <location>
        <begin position="29"/>
        <end position="272"/>
    </location>
</feature>
<dbReference type="STRING" id="1419482.SAMN05444266_11022"/>
<evidence type="ECO:0000259" key="6">
    <source>
        <dbReference type="Pfam" id="PF04069"/>
    </source>
</evidence>
<feature type="chain" id="PRO_5012929469" evidence="5">
    <location>
        <begin position="23"/>
        <end position="282"/>
    </location>
</feature>